<protein>
    <submittedName>
        <fullName evidence="1">Uncharacterized protein</fullName>
    </submittedName>
</protein>
<proteinExistence type="predicted"/>
<accession>A0ABS5ZTH3</accession>
<gene>
    <name evidence="1" type="ORF">HJG40_14630</name>
</gene>
<keyword evidence="2" id="KW-1185">Reference proteome</keyword>
<sequence>MSILDLGSVVDSLLGANGHGNGLLGGNALLGSLVGNGNTSGDGLLGAYDGGLLGGLGLGYLLGSIVDANNGNMASSSTSASAGSVSSSSTITGGGLLGGLLGGGLLGSNNLLGGSNGLLGGLLGIL</sequence>
<comment type="caution">
    <text evidence="1">The sequence shown here is derived from an EMBL/GenBank/DDBJ whole genome shotgun (WGS) entry which is preliminary data.</text>
</comment>
<reference evidence="1 2" key="1">
    <citation type="journal article" date="2021" name="ISME J.">
        <title>Genomic evolution of the class Acidithiobacillia: deep-branching Proteobacteria living in extreme acidic conditions.</title>
        <authorList>
            <person name="Moya-Beltran A."/>
            <person name="Beard S."/>
            <person name="Rojas-Villalobos C."/>
            <person name="Issotta F."/>
            <person name="Gallardo Y."/>
            <person name="Ulloa R."/>
            <person name="Giaveno A."/>
            <person name="Degli Esposti M."/>
            <person name="Johnson D.B."/>
            <person name="Quatrini R."/>
        </authorList>
    </citation>
    <scope>NUCLEOTIDE SEQUENCE [LARGE SCALE GENOMIC DNA]</scope>
    <source>
        <strain evidence="1 2">ATCC 19703</strain>
    </source>
</reference>
<organism evidence="1 2">
    <name type="scientific">Acidithiobacillus concretivorus</name>
    <dbReference type="NCBI Taxonomy" id="3063952"/>
    <lineage>
        <taxon>Bacteria</taxon>
        <taxon>Pseudomonadati</taxon>
        <taxon>Pseudomonadota</taxon>
        <taxon>Acidithiobacillia</taxon>
        <taxon>Acidithiobacillales</taxon>
        <taxon>Acidithiobacillaceae</taxon>
        <taxon>Acidithiobacillus</taxon>
    </lineage>
</organism>
<dbReference type="Proteomes" id="UP001197028">
    <property type="component" value="Unassembled WGS sequence"/>
</dbReference>
<evidence type="ECO:0000313" key="2">
    <source>
        <dbReference type="Proteomes" id="UP001197028"/>
    </source>
</evidence>
<evidence type="ECO:0000313" key="1">
    <source>
        <dbReference type="EMBL" id="MBU2739987.1"/>
    </source>
</evidence>
<dbReference type="RefSeq" id="WP_215864850.1">
    <property type="nucleotide sequence ID" value="NZ_JABELD010000167.1"/>
</dbReference>
<dbReference type="EMBL" id="JABELD010000167">
    <property type="protein sequence ID" value="MBU2739987.1"/>
    <property type="molecule type" value="Genomic_DNA"/>
</dbReference>
<name>A0ABS5ZTH3_9PROT</name>